<organism evidence="1 2">
    <name type="scientific">Rhodovulum bhavnagarense</name>
    <dbReference type="NCBI Taxonomy" id="992286"/>
    <lineage>
        <taxon>Bacteria</taxon>
        <taxon>Pseudomonadati</taxon>
        <taxon>Pseudomonadota</taxon>
        <taxon>Alphaproteobacteria</taxon>
        <taxon>Rhodobacterales</taxon>
        <taxon>Paracoccaceae</taxon>
        <taxon>Rhodovulum</taxon>
    </lineage>
</organism>
<comment type="caution">
    <text evidence="1">The sequence shown here is derived from an EMBL/GenBank/DDBJ whole genome shotgun (WGS) entry which is preliminary data.</text>
</comment>
<proteinExistence type="predicted"/>
<evidence type="ECO:0000313" key="2">
    <source>
        <dbReference type="Proteomes" id="UP000295050"/>
    </source>
</evidence>
<dbReference type="EMBL" id="SLXU01000032">
    <property type="protein sequence ID" value="TCP58367.1"/>
    <property type="molecule type" value="Genomic_DNA"/>
</dbReference>
<protein>
    <submittedName>
        <fullName evidence="1">Uncharacterized protein</fullName>
    </submittedName>
</protein>
<dbReference type="AlphaFoldDB" id="A0A4R2R8V8"/>
<dbReference type="Proteomes" id="UP000295050">
    <property type="component" value="Unassembled WGS sequence"/>
</dbReference>
<evidence type="ECO:0000313" key="1">
    <source>
        <dbReference type="EMBL" id="TCP58367.1"/>
    </source>
</evidence>
<sequence>RLSLFFCLFGIICIISELRCFLWIYDIFGKKGLRAVIGIRKHPFTGGAEALAGLTWGC</sequence>
<keyword evidence="2" id="KW-1185">Reference proteome</keyword>
<gene>
    <name evidence="1" type="ORF">EV663_1328</name>
</gene>
<accession>A0A4R2R8V8</accession>
<name>A0A4R2R8V8_9RHOB</name>
<feature type="non-terminal residue" evidence="1">
    <location>
        <position position="1"/>
    </location>
</feature>
<reference evidence="1 2" key="1">
    <citation type="submission" date="2019-03" db="EMBL/GenBank/DDBJ databases">
        <title>Genomic Encyclopedia of Type Strains, Phase IV (KMG-IV): sequencing the most valuable type-strain genomes for metagenomic binning, comparative biology and taxonomic classification.</title>
        <authorList>
            <person name="Goeker M."/>
        </authorList>
    </citation>
    <scope>NUCLEOTIDE SEQUENCE [LARGE SCALE GENOMIC DNA]</scope>
    <source>
        <strain evidence="1 2">DSM 24766</strain>
    </source>
</reference>